<sequence length="415" mass="47276">MLTVLIVSCAGSKQRVTKKHLDKQLNENIYVNMFNGILIFDPISGDTLYQKNARKYFTPASNTKIFTLYAGLKYLPEKMPALEYIHWQDTLYFSGMADPSQLHPQFNDSTVIKFLQQQNSPVLVPRSSMDEPWAPGWAWEDYDSYYSPDRHSLPLYGNVAKIWYSDSLRVIPKVFKDDLVPTTGREKRLQDKNTFFYPLGSADTLVIPYKTSDSLTLQLLEKAVGKKIGTAANFPVADKKKLFSIPTDSIYREMMIESDNFLAEQLLLAASLTVGDTLNSDVLRKKLLEEELAELRDPPRWVDGSGLSRYNLFTPESMVRVLHRMYREVPRERLLSWFPAGGVSGTLEDWFGTDNAPYIYAKTGSLGNNFCLSGYLITKSGKVLIFSYMNNHFKTPSSEVKTAMQAVLAYIRDTY</sequence>
<reference evidence="3 4" key="1">
    <citation type="submission" date="2019-03" db="EMBL/GenBank/DDBJ databases">
        <title>Genomic Encyclopedia of Archaeal and Bacterial Type Strains, Phase II (KMG-II): from individual species to whole genera.</title>
        <authorList>
            <person name="Goeker M."/>
        </authorList>
    </citation>
    <scope>NUCLEOTIDE SEQUENCE [LARGE SCALE GENOMIC DNA]</scope>
    <source>
        <strain evidence="3 4">DSM 18435</strain>
    </source>
</reference>
<dbReference type="PANTHER" id="PTHR30023">
    <property type="entry name" value="D-ALANYL-D-ALANINE CARBOXYPEPTIDASE"/>
    <property type="match status" value="1"/>
</dbReference>
<dbReference type="GO" id="GO:0004185">
    <property type="term" value="F:serine-type carboxypeptidase activity"/>
    <property type="evidence" value="ECO:0007669"/>
    <property type="project" value="InterPro"/>
</dbReference>
<protein>
    <submittedName>
        <fullName evidence="3">D-alanyl-D-alanine carboxypeptidase/D-alanyl-D-alanine-endopeptidase (Penicillin-binding protein 4)</fullName>
    </submittedName>
</protein>
<dbReference type="InterPro" id="IPR000667">
    <property type="entry name" value="Peptidase_S13"/>
</dbReference>
<keyword evidence="2" id="KW-0378">Hydrolase</keyword>
<dbReference type="GO" id="GO:0000270">
    <property type="term" value="P:peptidoglycan metabolic process"/>
    <property type="evidence" value="ECO:0007669"/>
    <property type="project" value="TreeGrafter"/>
</dbReference>
<dbReference type="EMBL" id="SNYI01000003">
    <property type="protein sequence ID" value="TDQ29382.1"/>
    <property type="molecule type" value="Genomic_DNA"/>
</dbReference>
<dbReference type="Gene3D" id="3.40.710.10">
    <property type="entry name" value="DD-peptidase/beta-lactamase superfamily"/>
    <property type="match status" value="2"/>
</dbReference>
<dbReference type="RefSeq" id="WP_243744226.1">
    <property type="nucleotide sequence ID" value="NZ_SNYI01000003.1"/>
</dbReference>
<name>A0A4R6TKK9_9FLAO</name>
<proteinExistence type="inferred from homology"/>
<comment type="similarity">
    <text evidence="1">Belongs to the peptidase S13 family.</text>
</comment>
<dbReference type="InterPro" id="IPR012338">
    <property type="entry name" value="Beta-lactam/transpept-like"/>
</dbReference>
<evidence type="ECO:0000256" key="2">
    <source>
        <dbReference type="ARBA" id="ARBA00022801"/>
    </source>
</evidence>
<dbReference type="PANTHER" id="PTHR30023:SF0">
    <property type="entry name" value="PENICILLIN-SENSITIVE CARBOXYPEPTIDASE A"/>
    <property type="match status" value="1"/>
</dbReference>
<dbReference type="PRINTS" id="PR00922">
    <property type="entry name" value="DADACBPTASE3"/>
</dbReference>
<dbReference type="AlphaFoldDB" id="A0A4R6TKK9"/>
<keyword evidence="4" id="KW-1185">Reference proteome</keyword>
<evidence type="ECO:0000313" key="3">
    <source>
        <dbReference type="EMBL" id="TDQ29382.1"/>
    </source>
</evidence>
<evidence type="ECO:0000313" key="4">
    <source>
        <dbReference type="Proteomes" id="UP000295468"/>
    </source>
</evidence>
<comment type="caution">
    <text evidence="3">The sequence shown here is derived from an EMBL/GenBank/DDBJ whole genome shotgun (WGS) entry which is preliminary data.</text>
</comment>
<evidence type="ECO:0000256" key="1">
    <source>
        <dbReference type="ARBA" id="ARBA00006096"/>
    </source>
</evidence>
<organism evidence="3 4">
    <name type="scientific">Zeaxanthinibacter enoshimensis</name>
    <dbReference type="NCBI Taxonomy" id="392009"/>
    <lineage>
        <taxon>Bacteria</taxon>
        <taxon>Pseudomonadati</taxon>
        <taxon>Bacteroidota</taxon>
        <taxon>Flavobacteriia</taxon>
        <taxon>Flavobacteriales</taxon>
        <taxon>Flavobacteriaceae</taxon>
        <taxon>Zeaxanthinibacter</taxon>
    </lineage>
</organism>
<keyword evidence="3" id="KW-0645">Protease</keyword>
<gene>
    <name evidence="3" type="ORF">CLV82_2840</name>
</gene>
<dbReference type="Pfam" id="PF02113">
    <property type="entry name" value="Peptidase_S13"/>
    <property type="match status" value="2"/>
</dbReference>
<accession>A0A4R6TKK9</accession>
<dbReference type="GO" id="GO:0006508">
    <property type="term" value="P:proteolysis"/>
    <property type="evidence" value="ECO:0007669"/>
    <property type="project" value="InterPro"/>
</dbReference>
<keyword evidence="3" id="KW-0121">Carboxypeptidase</keyword>
<dbReference type="Proteomes" id="UP000295468">
    <property type="component" value="Unassembled WGS sequence"/>
</dbReference>
<dbReference type="SUPFAM" id="SSF56601">
    <property type="entry name" value="beta-lactamase/transpeptidase-like"/>
    <property type="match status" value="1"/>
</dbReference>